<dbReference type="InterPro" id="IPR007168">
    <property type="entry name" value="Phageshock_PspC_N"/>
</dbReference>
<evidence type="ECO:0000256" key="6">
    <source>
        <dbReference type="SAM" id="Phobius"/>
    </source>
</evidence>
<feature type="domain" description="Phage shock protein PspC N-terminal" evidence="7">
    <location>
        <begin position="3"/>
        <end position="61"/>
    </location>
</feature>
<dbReference type="KEGG" id="rhoz:GXP67_10705"/>
<gene>
    <name evidence="8" type="ORF">GXP67_10705</name>
</gene>
<comment type="subcellular location">
    <subcellularLocation>
        <location evidence="1">Cell membrane</location>
        <topology evidence="1">Single-pass membrane protein</topology>
    </subcellularLocation>
</comment>
<organism evidence="8 9">
    <name type="scientific">Rhodocytophaga rosea</name>
    <dbReference type="NCBI Taxonomy" id="2704465"/>
    <lineage>
        <taxon>Bacteria</taxon>
        <taxon>Pseudomonadati</taxon>
        <taxon>Bacteroidota</taxon>
        <taxon>Cytophagia</taxon>
        <taxon>Cytophagales</taxon>
        <taxon>Rhodocytophagaceae</taxon>
        <taxon>Rhodocytophaga</taxon>
    </lineage>
</organism>
<evidence type="ECO:0000256" key="1">
    <source>
        <dbReference type="ARBA" id="ARBA00004162"/>
    </source>
</evidence>
<proteinExistence type="predicted"/>
<keyword evidence="3 6" id="KW-0812">Transmembrane</keyword>
<name>A0A6C0GGY1_9BACT</name>
<accession>A0A6C0GGY1</accession>
<evidence type="ECO:0000256" key="5">
    <source>
        <dbReference type="ARBA" id="ARBA00023136"/>
    </source>
</evidence>
<dbReference type="GO" id="GO:0005886">
    <property type="term" value="C:plasma membrane"/>
    <property type="evidence" value="ECO:0007669"/>
    <property type="project" value="UniProtKB-SubCell"/>
</dbReference>
<dbReference type="Pfam" id="PF04024">
    <property type="entry name" value="PspC"/>
    <property type="match status" value="1"/>
</dbReference>
<feature type="transmembrane region" description="Helical" evidence="6">
    <location>
        <begin position="34"/>
        <end position="58"/>
    </location>
</feature>
<reference evidence="8 9" key="1">
    <citation type="submission" date="2020-01" db="EMBL/GenBank/DDBJ databases">
        <authorList>
            <person name="Kim M.K."/>
        </authorList>
    </citation>
    <scope>NUCLEOTIDE SEQUENCE [LARGE SCALE GENOMIC DNA]</scope>
    <source>
        <strain evidence="8 9">172606-1</strain>
    </source>
</reference>
<evidence type="ECO:0000259" key="7">
    <source>
        <dbReference type="Pfam" id="PF04024"/>
    </source>
</evidence>
<dbReference type="PANTHER" id="PTHR33885">
    <property type="entry name" value="PHAGE SHOCK PROTEIN C"/>
    <property type="match status" value="1"/>
</dbReference>
<protein>
    <submittedName>
        <fullName evidence="8">PspC domain-containing protein</fullName>
    </submittedName>
</protein>
<dbReference type="AlphaFoldDB" id="A0A6C0GGY1"/>
<evidence type="ECO:0000313" key="8">
    <source>
        <dbReference type="EMBL" id="QHT67084.1"/>
    </source>
</evidence>
<evidence type="ECO:0000256" key="3">
    <source>
        <dbReference type="ARBA" id="ARBA00022692"/>
    </source>
</evidence>
<evidence type="ECO:0000256" key="4">
    <source>
        <dbReference type="ARBA" id="ARBA00022989"/>
    </source>
</evidence>
<keyword evidence="5 6" id="KW-0472">Membrane</keyword>
<dbReference type="Proteomes" id="UP000480178">
    <property type="component" value="Chromosome"/>
</dbReference>
<dbReference type="EMBL" id="CP048222">
    <property type="protein sequence ID" value="QHT67084.1"/>
    <property type="molecule type" value="Genomic_DNA"/>
</dbReference>
<keyword evidence="2" id="KW-1003">Cell membrane</keyword>
<evidence type="ECO:0000313" key="9">
    <source>
        <dbReference type="Proteomes" id="UP000480178"/>
    </source>
</evidence>
<dbReference type="PANTHER" id="PTHR33885:SF3">
    <property type="entry name" value="PHAGE SHOCK PROTEIN C"/>
    <property type="match status" value="1"/>
</dbReference>
<keyword evidence="4 6" id="KW-1133">Transmembrane helix</keyword>
<dbReference type="RefSeq" id="WP_162443127.1">
    <property type="nucleotide sequence ID" value="NZ_CP048222.1"/>
</dbReference>
<dbReference type="InterPro" id="IPR052027">
    <property type="entry name" value="PspC"/>
</dbReference>
<evidence type="ECO:0000256" key="2">
    <source>
        <dbReference type="ARBA" id="ARBA00022475"/>
    </source>
</evidence>
<sequence>MTKKLKRSQTNRKITGVCGGIAEYLNIDATIIRIIFVIATIVGFGSPVLIYLILMFIMPDEY</sequence>
<keyword evidence="9" id="KW-1185">Reference proteome</keyword>